<dbReference type="AlphaFoldDB" id="A0A3M0GAE2"/>
<keyword evidence="3" id="KW-1185">Reference proteome</keyword>
<keyword evidence="1" id="KW-0732">Signal</keyword>
<sequence>MSKRKVVAIVGAAAAFAAVTVSAATLGGLQTDSVGANSNKVSAPVSKGVALNWSTEFSAKDQAYVVSSIALAPISTEEKIPEKATVRVTLTDASGDVLGEYNSTDGATSFEKPGKVVTAHDVANASVVINGGNVTTIADETD</sequence>
<name>A0A3M0GAE2_9ACTN</name>
<comment type="caution">
    <text evidence="2">The sequence shown here is derived from an EMBL/GenBank/DDBJ whole genome shotgun (WGS) entry which is preliminary data.</text>
</comment>
<evidence type="ECO:0000256" key="1">
    <source>
        <dbReference type="SAM" id="SignalP"/>
    </source>
</evidence>
<dbReference type="EMBL" id="REFW01000001">
    <property type="protein sequence ID" value="RMB61874.1"/>
    <property type="molecule type" value="Genomic_DNA"/>
</dbReference>
<dbReference type="Proteomes" id="UP000275256">
    <property type="component" value="Unassembled WGS sequence"/>
</dbReference>
<evidence type="ECO:0000313" key="3">
    <source>
        <dbReference type="Proteomes" id="UP000275256"/>
    </source>
</evidence>
<feature type="chain" id="PRO_5017971765" evidence="1">
    <location>
        <begin position="24"/>
        <end position="142"/>
    </location>
</feature>
<reference evidence="2 3" key="1">
    <citation type="submission" date="2018-10" db="EMBL/GenBank/DDBJ databases">
        <title>Tessaracoccus antarcticuss sp. nov., isolated from sediment.</title>
        <authorList>
            <person name="Zhou L.Y."/>
            <person name="Du Z.J."/>
        </authorList>
    </citation>
    <scope>NUCLEOTIDE SEQUENCE [LARGE SCALE GENOMIC DNA]</scope>
    <source>
        <strain evidence="2 3">JDX10</strain>
    </source>
</reference>
<feature type="signal peptide" evidence="1">
    <location>
        <begin position="1"/>
        <end position="23"/>
    </location>
</feature>
<evidence type="ECO:0000313" key="2">
    <source>
        <dbReference type="EMBL" id="RMB61874.1"/>
    </source>
</evidence>
<accession>A0A3M0GAE2</accession>
<proteinExistence type="predicted"/>
<dbReference type="OrthoDB" id="9871273at2"/>
<gene>
    <name evidence="2" type="ORF">EAX62_04540</name>
</gene>
<protein>
    <submittedName>
        <fullName evidence="2">Uncharacterized protein</fullName>
    </submittedName>
</protein>
<dbReference type="RefSeq" id="WP_121900422.1">
    <property type="nucleotide sequence ID" value="NZ_REFW01000001.1"/>
</dbReference>
<organism evidence="2 3">
    <name type="scientific">Tessaracoccus antarcticus</name>
    <dbReference type="NCBI Taxonomy" id="2479848"/>
    <lineage>
        <taxon>Bacteria</taxon>
        <taxon>Bacillati</taxon>
        <taxon>Actinomycetota</taxon>
        <taxon>Actinomycetes</taxon>
        <taxon>Propionibacteriales</taxon>
        <taxon>Propionibacteriaceae</taxon>
        <taxon>Tessaracoccus</taxon>
    </lineage>
</organism>